<evidence type="ECO:0000313" key="2">
    <source>
        <dbReference type="EMBL" id="AKO52347.1"/>
    </source>
</evidence>
<dbReference type="SMART" id="SM00464">
    <property type="entry name" value="LON"/>
    <property type="match status" value="1"/>
</dbReference>
<gene>
    <name evidence="2" type="ORF">ABA45_07840</name>
</gene>
<proteinExistence type="predicted"/>
<dbReference type="RefSeq" id="WP_048385152.1">
    <property type="nucleotide sequence ID" value="NZ_CP011494.1"/>
</dbReference>
<keyword evidence="3" id="KW-1185">Reference proteome</keyword>
<keyword evidence="2" id="KW-0436">Ligase</keyword>
<dbReference type="PROSITE" id="PS51787">
    <property type="entry name" value="LON_N"/>
    <property type="match status" value="1"/>
</dbReference>
<dbReference type="EMBL" id="CP011494">
    <property type="protein sequence ID" value="AKO52347.1"/>
    <property type="molecule type" value="Genomic_DNA"/>
</dbReference>
<reference evidence="2 3" key="1">
    <citation type="submission" date="2015-05" db="EMBL/GenBank/DDBJ databases">
        <title>Complete genome of Marinobacter psychrophilus strain 20041T isolated from sea-ice of the Canadian Basin.</title>
        <authorList>
            <person name="Song L."/>
            <person name="Ren L."/>
            <person name="Yu Y."/>
            <person name="Wang X."/>
        </authorList>
    </citation>
    <scope>NUCLEOTIDE SEQUENCE [LARGE SCALE GENOMIC DNA]</scope>
    <source>
        <strain evidence="2 3">20041</strain>
    </source>
</reference>
<evidence type="ECO:0000313" key="3">
    <source>
        <dbReference type="Proteomes" id="UP000036406"/>
    </source>
</evidence>
<accession>A0A0H4IBC4</accession>
<dbReference type="PATRIC" id="fig|330734.3.peg.1648"/>
<dbReference type="KEGG" id="mpq:ABA45_07840"/>
<sequence>MAKICIFPIPGCVTFPGTVFPLHVFEPRYRAMIQHCLETETLLAICHTEKQLSPGKQAGSLEQALSSNQATYRPYDVFSAGRCELLETMEDGRLLLNVHILQRYRLDKQLQQLPYQIYECTEFSDQPLSDSETRDCAELRDKILHRLVALGHGDPTIRKSVKQLAESEEWLKKTDGQFSLALFGVVHFEPELMQEILEMESAPQRLAYTLELLNDL</sequence>
<dbReference type="InterPro" id="IPR003111">
    <property type="entry name" value="Lon_prtase_N"/>
</dbReference>
<dbReference type="PANTHER" id="PTHR46732:SF8">
    <property type="entry name" value="ATP-DEPENDENT PROTEASE LA (LON) DOMAIN PROTEIN"/>
    <property type="match status" value="1"/>
</dbReference>
<dbReference type="InterPro" id="IPR015947">
    <property type="entry name" value="PUA-like_sf"/>
</dbReference>
<dbReference type="InterPro" id="IPR046336">
    <property type="entry name" value="Lon_prtase_N_sf"/>
</dbReference>
<dbReference type="Pfam" id="PF02190">
    <property type="entry name" value="LON_substr_bdg"/>
    <property type="match status" value="1"/>
</dbReference>
<organism evidence="2 3">
    <name type="scientific">Marinobacter psychrophilus</name>
    <dbReference type="NCBI Taxonomy" id="330734"/>
    <lineage>
        <taxon>Bacteria</taxon>
        <taxon>Pseudomonadati</taxon>
        <taxon>Pseudomonadota</taxon>
        <taxon>Gammaproteobacteria</taxon>
        <taxon>Pseudomonadales</taxon>
        <taxon>Marinobacteraceae</taxon>
        <taxon>Marinobacter</taxon>
    </lineage>
</organism>
<dbReference type="AlphaFoldDB" id="A0A0H4IBC4"/>
<evidence type="ECO:0000259" key="1">
    <source>
        <dbReference type="PROSITE" id="PS51787"/>
    </source>
</evidence>
<dbReference type="PANTHER" id="PTHR46732">
    <property type="entry name" value="ATP-DEPENDENT PROTEASE LA (LON) DOMAIN PROTEIN"/>
    <property type="match status" value="1"/>
</dbReference>
<dbReference type="Gene3D" id="2.30.130.40">
    <property type="entry name" value="LON domain-like"/>
    <property type="match status" value="1"/>
</dbReference>
<name>A0A0H4IBC4_9GAMM</name>
<protein>
    <submittedName>
        <fullName evidence="2">Carboligase</fullName>
    </submittedName>
</protein>
<feature type="domain" description="Lon N-terminal" evidence="1">
    <location>
        <begin position="4"/>
        <end position="216"/>
    </location>
</feature>
<dbReference type="SUPFAM" id="SSF88697">
    <property type="entry name" value="PUA domain-like"/>
    <property type="match status" value="1"/>
</dbReference>
<dbReference type="GO" id="GO:0016874">
    <property type="term" value="F:ligase activity"/>
    <property type="evidence" value="ECO:0007669"/>
    <property type="project" value="UniProtKB-KW"/>
</dbReference>
<dbReference type="Proteomes" id="UP000036406">
    <property type="component" value="Chromosome"/>
</dbReference>
<dbReference type="STRING" id="330734.ABA45_07840"/>